<sequence length="374" mass="43320">METQIYKGKRIRFHWLKITKKKELTKNTFSLELEIPEELKDEFRFEAGQFVSIQFKSHHKEVINDYSMTSAPYEDKIALGIKINSEEGATAQLFKNYNVGDKLLVSEPNGRFTLISKPSEFRTIIAFAAGIGITPILSHFKNILYNEPRTRLFLFYGNKSSEDLAYRELLDNLARKCGERLQVFYFFSQEKTDNKFFSGRLDEKKLNLIINQILHLDDTDEESTIWDAVDDVLICGKGDMIKTLANACYHHGIPKKNIHFELFEEFNDDIYPIEKEFPLIEDIAIDFTMLGREYQTVIPNNKEKILQQLLIQKFPVPYSCKSGICGSCECILEEGEVDLLENEYLTEKEEAKGHILACMSIIKSKKLKLNFDLT</sequence>
<dbReference type="InterPro" id="IPR017927">
    <property type="entry name" value="FAD-bd_FR_type"/>
</dbReference>
<keyword evidence="5" id="KW-0274">FAD</keyword>
<dbReference type="InterPro" id="IPR036010">
    <property type="entry name" value="2Fe-2S_ferredoxin-like_sf"/>
</dbReference>
<dbReference type="AlphaFoldDB" id="A0A6N4X3M2"/>
<feature type="domain" description="2Fe-2S ferredoxin-type" evidence="9">
    <location>
        <begin position="283"/>
        <end position="374"/>
    </location>
</feature>
<dbReference type="PROSITE" id="PS51085">
    <property type="entry name" value="2FE2S_FER_2"/>
    <property type="match status" value="1"/>
</dbReference>
<dbReference type="Gene3D" id="3.10.20.30">
    <property type="match status" value="1"/>
</dbReference>
<dbReference type="CDD" id="cd00207">
    <property type="entry name" value="fer2"/>
    <property type="match status" value="1"/>
</dbReference>
<dbReference type="PROSITE" id="PS00197">
    <property type="entry name" value="2FE2S_FER_1"/>
    <property type="match status" value="1"/>
</dbReference>
<dbReference type="Proteomes" id="UP000445144">
    <property type="component" value="Unassembled WGS sequence"/>
</dbReference>
<dbReference type="EMBL" id="CACVBR010000012">
    <property type="protein sequence ID" value="CAA7195531.1"/>
    <property type="molecule type" value="Genomic_DNA"/>
</dbReference>
<dbReference type="InterPro" id="IPR050415">
    <property type="entry name" value="MRET"/>
</dbReference>
<keyword evidence="6 11" id="KW-0560">Oxidoreductase</keyword>
<dbReference type="InterPro" id="IPR006058">
    <property type="entry name" value="2Fe2S_fd_BS"/>
</dbReference>
<name>A0A6N4X3M2_9FLAO</name>
<reference evidence="11 12" key="1">
    <citation type="submission" date="2020-01" db="EMBL/GenBank/DDBJ databases">
        <authorList>
            <person name="Rodrigo-Torres L."/>
            <person name="Arahal R. D."/>
            <person name="Lucena T."/>
        </authorList>
    </citation>
    <scope>NUCLEOTIDE SEQUENCE [LARGE SCALE GENOMIC DNA]</scope>
    <source>
        <strain evidence="11 12">CECT 9293</strain>
    </source>
</reference>
<organism evidence="11 12">
    <name type="scientific">Chryseobacterium potabilaquae</name>
    <dbReference type="NCBI Taxonomy" id="2675057"/>
    <lineage>
        <taxon>Bacteria</taxon>
        <taxon>Pseudomonadati</taxon>
        <taxon>Bacteroidota</taxon>
        <taxon>Flavobacteriia</taxon>
        <taxon>Flavobacteriales</taxon>
        <taxon>Weeksellaceae</taxon>
        <taxon>Chryseobacterium group</taxon>
        <taxon>Chryseobacterium</taxon>
    </lineage>
</organism>
<evidence type="ECO:0000259" key="9">
    <source>
        <dbReference type="PROSITE" id="PS51085"/>
    </source>
</evidence>
<gene>
    <name evidence="11" type="primary">paaE_1</name>
    <name evidence="11" type="ORF">CHRY9293_01720</name>
</gene>
<feature type="domain" description="FAD-binding FR-type" evidence="10">
    <location>
        <begin position="11"/>
        <end position="115"/>
    </location>
</feature>
<dbReference type="InterPro" id="IPR001433">
    <property type="entry name" value="OxRdtase_FAD/NAD-bd"/>
</dbReference>
<dbReference type="RefSeq" id="WP_162032590.1">
    <property type="nucleotide sequence ID" value="NZ_CACVBR010000012.1"/>
</dbReference>
<keyword evidence="8" id="KW-0411">Iron-sulfur</keyword>
<evidence type="ECO:0000256" key="7">
    <source>
        <dbReference type="ARBA" id="ARBA00023004"/>
    </source>
</evidence>
<keyword evidence="3" id="KW-0001">2Fe-2S</keyword>
<dbReference type="InterPro" id="IPR012675">
    <property type="entry name" value="Beta-grasp_dom_sf"/>
</dbReference>
<accession>A0A6N4X3M2</accession>
<keyword evidence="2" id="KW-0285">Flavoprotein</keyword>
<keyword evidence="7" id="KW-0408">Iron</keyword>
<dbReference type="SUPFAM" id="SSF52343">
    <property type="entry name" value="Ferredoxin reductase-like, C-terminal NADP-linked domain"/>
    <property type="match status" value="1"/>
</dbReference>
<keyword evidence="4" id="KW-0479">Metal-binding</keyword>
<dbReference type="PANTHER" id="PTHR47354:SF8">
    <property type="entry name" value="1,2-PHENYLACETYL-COA EPOXIDASE, SUBUNIT E"/>
    <property type="match status" value="1"/>
</dbReference>
<dbReference type="GO" id="GO:0050660">
    <property type="term" value="F:flavin adenine dinucleotide binding"/>
    <property type="evidence" value="ECO:0007669"/>
    <property type="project" value="TreeGrafter"/>
</dbReference>
<dbReference type="GO" id="GO:0016491">
    <property type="term" value="F:oxidoreductase activity"/>
    <property type="evidence" value="ECO:0007669"/>
    <property type="project" value="UniProtKB-KW"/>
</dbReference>
<dbReference type="PROSITE" id="PS51384">
    <property type="entry name" value="FAD_FR"/>
    <property type="match status" value="1"/>
</dbReference>
<dbReference type="SUPFAM" id="SSF54292">
    <property type="entry name" value="2Fe-2S ferredoxin-like"/>
    <property type="match status" value="1"/>
</dbReference>
<evidence type="ECO:0000256" key="6">
    <source>
        <dbReference type="ARBA" id="ARBA00023002"/>
    </source>
</evidence>
<dbReference type="Gene3D" id="2.40.30.10">
    <property type="entry name" value="Translation factors"/>
    <property type="match status" value="1"/>
</dbReference>
<proteinExistence type="predicted"/>
<dbReference type="Gene3D" id="3.40.50.80">
    <property type="entry name" value="Nucleotide-binding domain of ferredoxin-NADP reductase (FNR) module"/>
    <property type="match status" value="1"/>
</dbReference>
<keyword evidence="12" id="KW-1185">Reference proteome</keyword>
<dbReference type="PANTHER" id="PTHR47354">
    <property type="entry name" value="NADH OXIDOREDUCTASE HCR"/>
    <property type="match status" value="1"/>
</dbReference>
<evidence type="ECO:0000256" key="5">
    <source>
        <dbReference type="ARBA" id="ARBA00022827"/>
    </source>
</evidence>
<evidence type="ECO:0000313" key="12">
    <source>
        <dbReference type="Proteomes" id="UP000445144"/>
    </source>
</evidence>
<dbReference type="SUPFAM" id="SSF63380">
    <property type="entry name" value="Riboflavin synthase domain-like"/>
    <property type="match status" value="1"/>
</dbReference>
<evidence type="ECO:0000313" key="11">
    <source>
        <dbReference type="EMBL" id="CAA7195531.1"/>
    </source>
</evidence>
<protein>
    <submittedName>
        <fullName evidence="11">1,2-phenylacetyl-CoA epoxidase, subunit E</fullName>
        <ecNumber evidence="11">1.-.-.-</ecNumber>
    </submittedName>
</protein>
<dbReference type="InterPro" id="IPR001041">
    <property type="entry name" value="2Fe-2S_ferredoxin-type"/>
</dbReference>
<comment type="cofactor">
    <cofactor evidence="1">
        <name>FAD</name>
        <dbReference type="ChEBI" id="CHEBI:57692"/>
    </cofactor>
</comment>
<dbReference type="Pfam" id="PF00111">
    <property type="entry name" value="Fer2"/>
    <property type="match status" value="1"/>
</dbReference>
<dbReference type="Pfam" id="PF00175">
    <property type="entry name" value="NAD_binding_1"/>
    <property type="match status" value="1"/>
</dbReference>
<dbReference type="GO" id="GO:0046872">
    <property type="term" value="F:metal ion binding"/>
    <property type="evidence" value="ECO:0007669"/>
    <property type="project" value="UniProtKB-KW"/>
</dbReference>
<dbReference type="InterPro" id="IPR017938">
    <property type="entry name" value="Riboflavin_synthase-like_b-brl"/>
</dbReference>
<dbReference type="InterPro" id="IPR008333">
    <property type="entry name" value="Cbr1-like_FAD-bd_dom"/>
</dbReference>
<evidence type="ECO:0000256" key="1">
    <source>
        <dbReference type="ARBA" id="ARBA00001974"/>
    </source>
</evidence>
<evidence type="ECO:0000256" key="2">
    <source>
        <dbReference type="ARBA" id="ARBA00022630"/>
    </source>
</evidence>
<dbReference type="GO" id="GO:0051537">
    <property type="term" value="F:2 iron, 2 sulfur cluster binding"/>
    <property type="evidence" value="ECO:0007669"/>
    <property type="project" value="UniProtKB-KW"/>
</dbReference>
<evidence type="ECO:0000256" key="8">
    <source>
        <dbReference type="ARBA" id="ARBA00023014"/>
    </source>
</evidence>
<dbReference type="EC" id="1.-.-.-" evidence="11"/>
<evidence type="ECO:0000256" key="4">
    <source>
        <dbReference type="ARBA" id="ARBA00022723"/>
    </source>
</evidence>
<dbReference type="InterPro" id="IPR039261">
    <property type="entry name" value="FNR_nucleotide-bd"/>
</dbReference>
<evidence type="ECO:0000256" key="3">
    <source>
        <dbReference type="ARBA" id="ARBA00022714"/>
    </source>
</evidence>
<evidence type="ECO:0000259" key="10">
    <source>
        <dbReference type="PROSITE" id="PS51384"/>
    </source>
</evidence>
<dbReference type="Pfam" id="PF00970">
    <property type="entry name" value="FAD_binding_6"/>
    <property type="match status" value="1"/>
</dbReference>